<dbReference type="AlphaFoldDB" id="A0A964WXE2"/>
<organism evidence="1 2">
    <name type="scientific">Flagellimonas ochracea</name>
    <dbReference type="NCBI Taxonomy" id="2696472"/>
    <lineage>
        <taxon>Bacteria</taxon>
        <taxon>Pseudomonadati</taxon>
        <taxon>Bacteroidota</taxon>
        <taxon>Flavobacteriia</taxon>
        <taxon>Flavobacteriales</taxon>
        <taxon>Flavobacteriaceae</taxon>
        <taxon>Flagellimonas</taxon>
    </lineage>
</organism>
<gene>
    <name evidence="1" type="ORF">GTQ34_07305</name>
</gene>
<comment type="caution">
    <text evidence="1">The sequence shown here is derived from an EMBL/GenBank/DDBJ whole genome shotgun (WGS) entry which is preliminary data.</text>
</comment>
<accession>A0A964WXE2</accession>
<name>A0A964WXE2_9FLAO</name>
<protein>
    <submittedName>
        <fullName evidence="1">Uncharacterized protein</fullName>
    </submittedName>
</protein>
<evidence type="ECO:0000313" key="1">
    <source>
        <dbReference type="EMBL" id="NAY91718.1"/>
    </source>
</evidence>
<dbReference type="RefSeq" id="WP_166523125.1">
    <property type="nucleotide sequence ID" value="NZ_JAAABI010000002.1"/>
</dbReference>
<keyword evidence="2" id="KW-1185">Reference proteome</keyword>
<dbReference type="EMBL" id="JAAABI010000002">
    <property type="protein sequence ID" value="NAY91718.1"/>
    <property type="molecule type" value="Genomic_DNA"/>
</dbReference>
<proteinExistence type="predicted"/>
<sequence>MEANKKNIVALLERIKIFSDFKRSGLSSIDEFWAKINRNEITPFLPNQKLGFDPPKADFGQSEELMGMPLPGYHDAPGSEIYREEVQESILISLEEDQINLQGKLTPELLKTIILQSVNLQEFLSIQQEVLADFFKLHGASASNDLLPPSSDEHENPFPRLFTNHGYKFYLLLKEKFISNKDDYAYVFRKMTQDGFIYQDVKQSIYIDFVLETDEVEIEKVKSLHQISSQKRNSLYSQLKDLFLSRTN</sequence>
<reference evidence="1" key="1">
    <citation type="submission" date="2020-01" db="EMBL/GenBank/DDBJ databases">
        <title>Muricauda ochracea sp. nov., isolated from a tidal flat of Garorim bay in Korea.</title>
        <authorList>
            <person name="Kim D."/>
            <person name="Yoo Y."/>
            <person name="Kim J.-J."/>
        </authorList>
    </citation>
    <scope>NUCLEOTIDE SEQUENCE</scope>
    <source>
        <strain evidence="1">JGD-17</strain>
    </source>
</reference>
<evidence type="ECO:0000313" key="2">
    <source>
        <dbReference type="Proteomes" id="UP000667650"/>
    </source>
</evidence>
<dbReference type="Proteomes" id="UP000667650">
    <property type="component" value="Unassembled WGS sequence"/>
</dbReference>